<dbReference type="InterPro" id="IPR007461">
    <property type="entry name" value="Ysc84_actin-binding"/>
</dbReference>
<dbReference type="RefSeq" id="WP_228976728.1">
    <property type="nucleotide sequence ID" value="NZ_CAJQYY010000007.1"/>
</dbReference>
<sequence>MNRRMLMLGLVCSLSLPAIAFGASKEEKQAKVRKSAQGALAALYRAQPSARKAVESAAGYAAFSNFGMKILLAGGGSGEGIAVNKKTSAVTYMKMAEIQAGLGMGIKKFQLVWVFENESALNDFITSGWTFGGQATAAAKTGDAGGAYQGAVAVGPGVWLYQITDTGLALELTAKGTKYYKDSDLNQD</sequence>
<organism evidence="3 4">
    <name type="scientific">Paraburkholderia gardini</name>
    <dbReference type="NCBI Taxonomy" id="2823469"/>
    <lineage>
        <taxon>Bacteria</taxon>
        <taxon>Pseudomonadati</taxon>
        <taxon>Pseudomonadota</taxon>
        <taxon>Betaproteobacteria</taxon>
        <taxon>Burkholderiales</taxon>
        <taxon>Burkholderiaceae</taxon>
        <taxon>Paraburkholderia</taxon>
    </lineage>
</organism>
<dbReference type="EMBL" id="CAJQYY010000007">
    <property type="protein sequence ID" value="CAG4893548.1"/>
    <property type="molecule type" value="Genomic_DNA"/>
</dbReference>
<reference evidence="3 4" key="1">
    <citation type="submission" date="2021-04" db="EMBL/GenBank/DDBJ databases">
        <authorList>
            <person name="Vanwijnsberghe S."/>
        </authorList>
    </citation>
    <scope>NUCLEOTIDE SEQUENCE [LARGE SCALE GENOMIC DNA]</scope>
    <source>
        <strain evidence="3 4">LMG 32171</strain>
    </source>
</reference>
<feature type="signal peptide" evidence="1">
    <location>
        <begin position="1"/>
        <end position="20"/>
    </location>
</feature>
<keyword evidence="1" id="KW-0732">Signal</keyword>
<comment type="caution">
    <text evidence="3">The sequence shown here is derived from an EMBL/GenBank/DDBJ whole genome shotgun (WGS) entry which is preliminary data.</text>
</comment>
<evidence type="ECO:0000313" key="3">
    <source>
        <dbReference type="EMBL" id="CAG4893548.1"/>
    </source>
</evidence>
<evidence type="ECO:0000259" key="2">
    <source>
        <dbReference type="Pfam" id="PF04366"/>
    </source>
</evidence>
<feature type="chain" id="PRO_5045940144" description="Ysc84 actin-binding domain-containing protein" evidence="1">
    <location>
        <begin position="21"/>
        <end position="188"/>
    </location>
</feature>
<evidence type="ECO:0000313" key="4">
    <source>
        <dbReference type="Proteomes" id="UP000789752"/>
    </source>
</evidence>
<accession>A0ABM8U1C0</accession>
<proteinExistence type="predicted"/>
<protein>
    <recommendedName>
        <fullName evidence="2">Ysc84 actin-binding domain-containing protein</fullName>
    </recommendedName>
</protein>
<feature type="domain" description="Ysc84 actin-binding" evidence="2">
    <location>
        <begin position="98"/>
        <end position="187"/>
    </location>
</feature>
<gene>
    <name evidence="3" type="ORF">R54767_01583</name>
</gene>
<keyword evidence="4" id="KW-1185">Reference proteome</keyword>
<dbReference type="Proteomes" id="UP000789752">
    <property type="component" value="Unassembled WGS sequence"/>
</dbReference>
<evidence type="ECO:0000256" key="1">
    <source>
        <dbReference type="SAM" id="SignalP"/>
    </source>
</evidence>
<name>A0ABM8U1C0_9BURK</name>
<dbReference type="Pfam" id="PF04366">
    <property type="entry name" value="Ysc84"/>
    <property type="match status" value="1"/>
</dbReference>